<dbReference type="Proteomes" id="UP001595557">
    <property type="component" value="Unassembled WGS sequence"/>
</dbReference>
<sequence length="70" mass="7879">FYAARSSSMPPLPWPNFSPPFSAPLSNLRLCYWLTHAHVDFGCAPAYWFGSDDTAIIAAFGRYIEPVYYG</sequence>
<feature type="non-terminal residue" evidence="1">
    <location>
        <position position="1"/>
    </location>
</feature>
<dbReference type="EMBL" id="JBHRTE010000074">
    <property type="protein sequence ID" value="MFC3169570.1"/>
    <property type="molecule type" value="Genomic_DNA"/>
</dbReference>
<accession>A0ABV7IG59</accession>
<evidence type="ECO:0000313" key="1">
    <source>
        <dbReference type="EMBL" id="MFC3169570.1"/>
    </source>
</evidence>
<name>A0ABV7IG59_9RHOB</name>
<evidence type="ECO:0000313" key="2">
    <source>
        <dbReference type="Proteomes" id="UP001595557"/>
    </source>
</evidence>
<reference evidence="2" key="1">
    <citation type="journal article" date="2019" name="Int. J. Syst. Evol. Microbiol.">
        <title>The Global Catalogue of Microorganisms (GCM) 10K type strain sequencing project: providing services to taxonomists for standard genome sequencing and annotation.</title>
        <authorList>
            <consortium name="The Broad Institute Genomics Platform"/>
            <consortium name="The Broad Institute Genome Sequencing Center for Infectious Disease"/>
            <person name="Wu L."/>
            <person name="Ma J."/>
        </authorList>
    </citation>
    <scope>NUCLEOTIDE SEQUENCE [LARGE SCALE GENOMIC DNA]</scope>
    <source>
        <strain evidence="2">KCTC 52239</strain>
    </source>
</reference>
<keyword evidence="2" id="KW-1185">Reference proteome</keyword>
<comment type="caution">
    <text evidence="1">The sequence shown here is derived from an EMBL/GenBank/DDBJ whole genome shotgun (WGS) entry which is preliminary data.</text>
</comment>
<proteinExistence type="predicted"/>
<organism evidence="1 2">
    <name type="scientific">Paracoccus fontiphilus</name>
    <dbReference type="NCBI Taxonomy" id="1815556"/>
    <lineage>
        <taxon>Bacteria</taxon>
        <taxon>Pseudomonadati</taxon>
        <taxon>Pseudomonadota</taxon>
        <taxon>Alphaproteobacteria</taxon>
        <taxon>Rhodobacterales</taxon>
        <taxon>Paracoccaceae</taxon>
        <taxon>Paracoccus</taxon>
    </lineage>
</organism>
<gene>
    <name evidence="1" type="ORF">ACFOD7_16080</name>
</gene>
<protein>
    <submittedName>
        <fullName evidence="1">Uncharacterized protein</fullName>
    </submittedName>
</protein>